<dbReference type="Proteomes" id="UP000642829">
    <property type="component" value="Unassembled WGS sequence"/>
</dbReference>
<evidence type="ECO:0000313" key="4">
    <source>
        <dbReference type="Proteomes" id="UP000642829"/>
    </source>
</evidence>
<keyword evidence="4" id="KW-1185">Reference proteome</keyword>
<reference evidence="3" key="1">
    <citation type="journal article" date="2014" name="Int. J. Syst. Evol. Microbiol.">
        <title>Complete genome sequence of Corynebacterium casei LMG S-19264T (=DSM 44701T), isolated from a smear-ripened cheese.</title>
        <authorList>
            <consortium name="US DOE Joint Genome Institute (JGI-PGF)"/>
            <person name="Walter F."/>
            <person name="Albersmeier A."/>
            <person name="Kalinowski J."/>
            <person name="Ruckert C."/>
        </authorList>
    </citation>
    <scope>NUCLEOTIDE SEQUENCE</scope>
    <source>
        <strain evidence="3">KCTC 12870</strain>
    </source>
</reference>
<proteinExistence type="inferred from homology"/>
<dbReference type="AlphaFoldDB" id="A0A8J3GD92"/>
<dbReference type="PANTHER" id="PTHR23416:SF23">
    <property type="entry name" value="ACETYLTRANSFERASE C18B11.09C-RELATED"/>
    <property type="match status" value="1"/>
</dbReference>
<comment type="caution">
    <text evidence="3">The sequence shown here is derived from an EMBL/GenBank/DDBJ whole genome shotgun (WGS) entry which is preliminary data.</text>
</comment>
<evidence type="ECO:0000256" key="1">
    <source>
        <dbReference type="ARBA" id="ARBA00007274"/>
    </source>
</evidence>
<name>A0A8J3GD92_9BACT</name>
<dbReference type="InterPro" id="IPR011004">
    <property type="entry name" value="Trimer_LpxA-like_sf"/>
</dbReference>
<dbReference type="InterPro" id="IPR051159">
    <property type="entry name" value="Hexapeptide_acetyltransf"/>
</dbReference>
<dbReference type="GO" id="GO:0005829">
    <property type="term" value="C:cytosol"/>
    <property type="evidence" value="ECO:0007669"/>
    <property type="project" value="TreeGrafter"/>
</dbReference>
<evidence type="ECO:0000256" key="2">
    <source>
        <dbReference type="ARBA" id="ARBA00022679"/>
    </source>
</evidence>
<gene>
    <name evidence="3" type="ORF">GCM10007047_22040</name>
</gene>
<protein>
    <submittedName>
        <fullName evidence="3">Uncharacterized protein</fullName>
    </submittedName>
</protein>
<sequence>MGNFVCIAASVDCYNVDKIVLKDKVTVSQRSFLCTASHDIDSLQRPLIHAPITIEQHVWVCAEAFVGPGVTIFEGAVVAARAVVIKNVEAWAVVAGNPAKKIKHRNCVEMQT</sequence>
<organism evidence="3 4">
    <name type="scientific">Cerasicoccus arenae</name>
    <dbReference type="NCBI Taxonomy" id="424488"/>
    <lineage>
        <taxon>Bacteria</taxon>
        <taxon>Pseudomonadati</taxon>
        <taxon>Verrucomicrobiota</taxon>
        <taxon>Opitutia</taxon>
        <taxon>Puniceicoccales</taxon>
        <taxon>Cerasicoccaceae</taxon>
        <taxon>Cerasicoccus</taxon>
    </lineage>
</organism>
<keyword evidence="2" id="KW-0808">Transferase</keyword>
<accession>A0A8J3GD92</accession>
<reference evidence="3" key="2">
    <citation type="submission" date="2020-09" db="EMBL/GenBank/DDBJ databases">
        <authorList>
            <person name="Sun Q."/>
            <person name="Kim S."/>
        </authorList>
    </citation>
    <scope>NUCLEOTIDE SEQUENCE</scope>
    <source>
        <strain evidence="3">KCTC 12870</strain>
    </source>
</reference>
<dbReference type="EMBL" id="BMXG01000013">
    <property type="protein sequence ID" value="GHC04795.1"/>
    <property type="molecule type" value="Genomic_DNA"/>
</dbReference>
<dbReference type="PANTHER" id="PTHR23416">
    <property type="entry name" value="SIALIC ACID SYNTHASE-RELATED"/>
    <property type="match status" value="1"/>
</dbReference>
<dbReference type="GO" id="GO:0008374">
    <property type="term" value="F:O-acyltransferase activity"/>
    <property type="evidence" value="ECO:0007669"/>
    <property type="project" value="TreeGrafter"/>
</dbReference>
<dbReference type="SUPFAM" id="SSF51161">
    <property type="entry name" value="Trimeric LpxA-like enzymes"/>
    <property type="match status" value="1"/>
</dbReference>
<comment type="similarity">
    <text evidence="1">Belongs to the transferase hexapeptide repeat family.</text>
</comment>
<dbReference type="Gene3D" id="2.160.10.10">
    <property type="entry name" value="Hexapeptide repeat proteins"/>
    <property type="match status" value="1"/>
</dbReference>
<evidence type="ECO:0000313" key="3">
    <source>
        <dbReference type="EMBL" id="GHC04795.1"/>
    </source>
</evidence>